<evidence type="ECO:0000313" key="12">
    <source>
        <dbReference type="EMBL" id="QKQ24216.1"/>
    </source>
</evidence>
<reference evidence="12 13" key="1">
    <citation type="submission" date="2020-05" db="EMBL/GenBank/DDBJ databases">
        <title>Horizontal transmission and recombination maintain forever young bacterial symbiont genomes.</title>
        <authorList>
            <person name="Russell S.L."/>
            <person name="Pepper-Tunick E."/>
            <person name="Svedberg J."/>
            <person name="Byrne A."/>
            <person name="Ruelas Castillo J."/>
            <person name="Vollmers C."/>
            <person name="Beinart R.A."/>
            <person name="Corbett-Detig R."/>
        </authorList>
    </citation>
    <scope>NUCLEOTIDE SEQUENCE [LARGE SCALE GENOMIC DNA]</scope>
    <source>
        <strain evidence="12">JDF_Ridge</strain>
    </source>
</reference>
<dbReference type="Proteomes" id="UP000509429">
    <property type="component" value="Chromosome"/>
</dbReference>
<name>A0A6N0HPH7_9GAMM</name>
<sequence length="384" mass="42170">MIFTTLDLAKRTQVSQKVTLVGAVVDFLLAVFKIIAGFIGNSGALIADGIHSFSDLLSDGLVLYATKHSALDADEEHPYGHKRFETVATLGLAVILTIVGLGVIFDAMTNLANPVSLSHSALLLSITTLSIFSKETLYWYTLKVANAYKSDLLKANAWHHRSDALSSIVVLIGIFGSLNGYLYLDNIATIVVGLMVIYIAWKLGLDATKELVDTSIDAQQVAQLKHALGQISAVNNVHSLRTRKIGHTISCDVHVQVDPFLSVSEGHIISVSVERVAKKCLKDLGDVTIHIDVENDEINTPYEALPERAQALGILNKALFNNECDSEISRIQLHYLEGRIHVDFYLPLKCLQPDNSADKILEKLQETVNELKSFGKTKVYFSQD</sequence>
<dbReference type="InterPro" id="IPR027470">
    <property type="entry name" value="Cation_efflux_CTD"/>
</dbReference>
<comment type="subcellular location">
    <subcellularLocation>
        <location evidence="1">Membrane</location>
        <topology evidence="1">Multi-pass membrane protein</topology>
    </subcellularLocation>
</comment>
<dbReference type="FunFam" id="1.20.1510.10:FF:000006">
    <property type="entry name" value="Divalent cation efflux transporter"/>
    <property type="match status" value="1"/>
</dbReference>
<feature type="domain" description="Cation efflux protein cytoplasmic" evidence="11">
    <location>
        <begin position="218"/>
        <end position="292"/>
    </location>
</feature>
<evidence type="ECO:0000256" key="3">
    <source>
        <dbReference type="ARBA" id="ARBA00022448"/>
    </source>
</evidence>
<feature type="transmembrane region" description="Helical" evidence="9">
    <location>
        <begin position="187"/>
        <end position="205"/>
    </location>
</feature>
<evidence type="ECO:0000313" key="13">
    <source>
        <dbReference type="Proteomes" id="UP000509429"/>
    </source>
</evidence>
<evidence type="ECO:0000256" key="5">
    <source>
        <dbReference type="ARBA" id="ARBA00022692"/>
    </source>
</evidence>
<keyword evidence="13" id="KW-1185">Reference proteome</keyword>
<dbReference type="InterPro" id="IPR027469">
    <property type="entry name" value="Cation_efflux_TMD_sf"/>
</dbReference>
<dbReference type="InterPro" id="IPR002524">
    <property type="entry name" value="Cation_efflux"/>
</dbReference>
<dbReference type="NCBIfam" id="TIGR01297">
    <property type="entry name" value="CDF"/>
    <property type="match status" value="1"/>
</dbReference>
<evidence type="ECO:0000259" key="10">
    <source>
        <dbReference type="Pfam" id="PF01545"/>
    </source>
</evidence>
<dbReference type="PANTHER" id="PTHR43840">
    <property type="entry name" value="MITOCHONDRIAL METAL TRANSPORTER 1-RELATED"/>
    <property type="match status" value="1"/>
</dbReference>
<keyword evidence="3" id="KW-0813">Transport</keyword>
<dbReference type="RefSeq" id="WP_174605654.1">
    <property type="nucleotide sequence ID" value="NZ_CP054490.1"/>
</dbReference>
<evidence type="ECO:0000256" key="2">
    <source>
        <dbReference type="ARBA" id="ARBA00010212"/>
    </source>
</evidence>
<dbReference type="GO" id="GO:0006829">
    <property type="term" value="P:zinc ion transport"/>
    <property type="evidence" value="ECO:0007669"/>
    <property type="project" value="UniProtKB-KW"/>
</dbReference>
<feature type="domain" description="Cation efflux protein transmembrane" evidence="10">
    <location>
        <begin position="20"/>
        <end position="212"/>
    </location>
</feature>
<dbReference type="SUPFAM" id="SSF160240">
    <property type="entry name" value="Cation efflux protein cytoplasmic domain-like"/>
    <property type="match status" value="1"/>
</dbReference>
<keyword evidence="4" id="KW-0410">Iron transport</keyword>
<evidence type="ECO:0000256" key="7">
    <source>
        <dbReference type="ARBA" id="ARBA00022989"/>
    </source>
</evidence>
<keyword evidence="5 9" id="KW-0812">Transmembrane</keyword>
<dbReference type="AlphaFoldDB" id="A0A6N0HPH7"/>
<evidence type="ECO:0000259" key="11">
    <source>
        <dbReference type="Pfam" id="PF16916"/>
    </source>
</evidence>
<dbReference type="GO" id="GO:0016020">
    <property type="term" value="C:membrane"/>
    <property type="evidence" value="ECO:0007669"/>
    <property type="project" value="UniProtKB-SubCell"/>
</dbReference>
<evidence type="ECO:0000256" key="8">
    <source>
        <dbReference type="ARBA" id="ARBA00023136"/>
    </source>
</evidence>
<keyword evidence="8 9" id="KW-0472">Membrane</keyword>
<evidence type="ECO:0000256" key="4">
    <source>
        <dbReference type="ARBA" id="ARBA00022496"/>
    </source>
</evidence>
<dbReference type="EMBL" id="CP054490">
    <property type="protein sequence ID" value="QKQ24216.1"/>
    <property type="molecule type" value="Genomic_DNA"/>
</dbReference>
<dbReference type="GO" id="GO:0006826">
    <property type="term" value="P:iron ion transport"/>
    <property type="evidence" value="ECO:0007669"/>
    <property type="project" value="UniProtKB-KW"/>
</dbReference>
<dbReference type="InterPro" id="IPR050291">
    <property type="entry name" value="CDF_Transporter"/>
</dbReference>
<feature type="transmembrane region" description="Helical" evidence="9">
    <location>
        <begin position="163"/>
        <end position="181"/>
    </location>
</feature>
<dbReference type="InterPro" id="IPR036837">
    <property type="entry name" value="Cation_efflux_CTD_sf"/>
</dbReference>
<feature type="transmembrane region" description="Helical" evidence="9">
    <location>
        <begin position="20"/>
        <end position="39"/>
    </location>
</feature>
<proteinExistence type="inferred from homology"/>
<dbReference type="KEGG" id="reo:HUE58_03515"/>
<keyword evidence="6" id="KW-0864">Zinc transport</keyword>
<keyword evidence="6" id="KW-0406">Ion transport</keyword>
<dbReference type="InterPro" id="IPR058533">
    <property type="entry name" value="Cation_efflux_TM"/>
</dbReference>
<dbReference type="Pfam" id="PF16916">
    <property type="entry name" value="ZT_dimer"/>
    <property type="match status" value="1"/>
</dbReference>
<evidence type="ECO:0000256" key="6">
    <source>
        <dbReference type="ARBA" id="ARBA00022906"/>
    </source>
</evidence>
<protein>
    <submittedName>
        <fullName evidence="12">Cation transporter</fullName>
    </submittedName>
</protein>
<comment type="similarity">
    <text evidence="2">Belongs to the cation diffusion facilitator (CDF) transporter (TC 2.A.4) family. FieF subfamily.</text>
</comment>
<dbReference type="Gene3D" id="1.20.1510.10">
    <property type="entry name" value="Cation efflux protein transmembrane domain"/>
    <property type="match status" value="1"/>
</dbReference>
<gene>
    <name evidence="12" type="ORF">HUE58_03515</name>
</gene>
<dbReference type="GO" id="GO:0008324">
    <property type="term" value="F:monoatomic cation transmembrane transporter activity"/>
    <property type="evidence" value="ECO:0007669"/>
    <property type="project" value="InterPro"/>
</dbReference>
<evidence type="ECO:0000256" key="9">
    <source>
        <dbReference type="SAM" id="Phobius"/>
    </source>
</evidence>
<accession>A0A6N0HPH7</accession>
<keyword evidence="6" id="KW-0862">Zinc</keyword>
<dbReference type="PANTHER" id="PTHR43840:SF15">
    <property type="entry name" value="MITOCHONDRIAL METAL TRANSPORTER 1-RELATED"/>
    <property type="match status" value="1"/>
</dbReference>
<keyword evidence="7 9" id="KW-1133">Transmembrane helix</keyword>
<evidence type="ECO:0000256" key="1">
    <source>
        <dbReference type="ARBA" id="ARBA00004141"/>
    </source>
</evidence>
<organism evidence="12 13">
    <name type="scientific">Candidatus Ruthia endofausta</name>
    <dbReference type="NCBI Taxonomy" id="2738852"/>
    <lineage>
        <taxon>Bacteria</taxon>
        <taxon>Pseudomonadati</taxon>
        <taxon>Pseudomonadota</taxon>
        <taxon>Gammaproteobacteria</taxon>
        <taxon>Candidatus Pseudothioglobaceae</taxon>
        <taxon>Candidatus Ruthturnera</taxon>
    </lineage>
</organism>
<dbReference type="Gene3D" id="3.30.70.1350">
    <property type="entry name" value="Cation efflux protein, cytoplasmic domain"/>
    <property type="match status" value="1"/>
</dbReference>
<feature type="transmembrane region" description="Helical" evidence="9">
    <location>
        <begin position="87"/>
        <end position="108"/>
    </location>
</feature>
<keyword evidence="4" id="KW-0408">Iron</keyword>
<dbReference type="SUPFAM" id="SSF161111">
    <property type="entry name" value="Cation efflux protein transmembrane domain-like"/>
    <property type="match status" value="1"/>
</dbReference>
<dbReference type="Pfam" id="PF01545">
    <property type="entry name" value="Cation_efflux"/>
    <property type="match status" value="1"/>
</dbReference>